<proteinExistence type="predicted"/>
<dbReference type="EMBL" id="CP084204">
    <property type="protein sequence ID" value="UZX19829.1"/>
    <property type="molecule type" value="Genomic_DNA"/>
</dbReference>
<dbReference type="Proteomes" id="UP001164506">
    <property type="component" value="Chromosome"/>
</dbReference>
<protein>
    <submittedName>
        <fullName evidence="2">Uncharacterized protein</fullName>
    </submittedName>
</protein>
<dbReference type="RefSeq" id="WP_190105613.1">
    <property type="nucleotide sequence ID" value="NZ_BMUH01000012.1"/>
</dbReference>
<dbReference type="GeneID" id="95598461"/>
<feature type="region of interest" description="Disordered" evidence="1">
    <location>
        <begin position="58"/>
        <end position="86"/>
    </location>
</feature>
<feature type="compositionally biased region" description="Basic and acidic residues" evidence="1">
    <location>
        <begin position="58"/>
        <end position="68"/>
    </location>
</feature>
<sequence length="86" mass="8879">MRDVPEDRGKPLAGADQCEGHGKRADDRPAEYCVRDDSLRALGAVGAYDASVVTKDDAGKVHVNKDESAGCSPSSSTASPAPTPPP</sequence>
<evidence type="ECO:0000313" key="3">
    <source>
        <dbReference type="Proteomes" id="UP001164506"/>
    </source>
</evidence>
<feature type="compositionally biased region" description="Basic and acidic residues" evidence="1">
    <location>
        <begin position="18"/>
        <end position="29"/>
    </location>
</feature>
<accession>A0ABY6QTJ1</accession>
<name>A0ABY6QTJ1_9ACTN</name>
<gene>
    <name evidence="2" type="ORF">LDH80_03420</name>
</gene>
<evidence type="ECO:0000313" key="2">
    <source>
        <dbReference type="EMBL" id="UZX19829.1"/>
    </source>
</evidence>
<keyword evidence="3" id="KW-1185">Reference proteome</keyword>
<evidence type="ECO:0000256" key="1">
    <source>
        <dbReference type="SAM" id="MobiDB-lite"/>
    </source>
</evidence>
<reference evidence="2" key="1">
    <citation type="submission" date="2021-09" db="EMBL/GenBank/DDBJ databases">
        <title>Complete genome sequence and metabolic characterization of Streptomyces tanashiensis DSM 731 the producer of antibacterial Kalafungin and diverse secondary metabolites.</title>
        <authorList>
            <person name="Abbasi M.N."/>
            <person name="Anwar M.N."/>
            <person name="Alam K."/>
            <person name="Shoaib M."/>
            <person name="Lin Z."/>
            <person name="Hayat M."/>
            <person name="Ali M.I."/>
            <person name="Malik H.M.T."/>
            <person name="Ahmed I."/>
            <person name="Li A."/>
            <person name="Hailong Wang H."/>
            <person name="Zhang Y."/>
        </authorList>
    </citation>
    <scope>NUCLEOTIDE SEQUENCE</scope>
    <source>
        <strain evidence="2">Kala</strain>
    </source>
</reference>
<organism evidence="2 3">
    <name type="scientific">Streptomyces tanashiensis</name>
    <dbReference type="NCBI Taxonomy" id="67367"/>
    <lineage>
        <taxon>Bacteria</taxon>
        <taxon>Bacillati</taxon>
        <taxon>Actinomycetota</taxon>
        <taxon>Actinomycetes</taxon>
        <taxon>Kitasatosporales</taxon>
        <taxon>Streptomycetaceae</taxon>
        <taxon>Streptomyces</taxon>
    </lineage>
</organism>
<feature type="region of interest" description="Disordered" evidence="1">
    <location>
        <begin position="1"/>
        <end position="29"/>
    </location>
</feature>
<feature type="compositionally biased region" description="Basic and acidic residues" evidence="1">
    <location>
        <begin position="1"/>
        <end position="10"/>
    </location>
</feature>